<dbReference type="RefSeq" id="WP_155699645.1">
    <property type="nucleotide sequence ID" value="NZ_CP034235.1"/>
</dbReference>
<keyword evidence="2" id="KW-1185">Reference proteome</keyword>
<reference evidence="2" key="1">
    <citation type="submission" date="2018-11" db="EMBL/GenBank/DDBJ databases">
        <title>Complete genome sequence of Paenibacillus sp. ML311-T8.</title>
        <authorList>
            <person name="Nam Y.-D."/>
            <person name="Kang J."/>
            <person name="Chung W.-H."/>
            <person name="Park Y.S."/>
        </authorList>
    </citation>
    <scope>NUCLEOTIDE SEQUENCE [LARGE SCALE GENOMIC DNA]</scope>
    <source>
        <strain evidence="2">ML311-T8</strain>
    </source>
</reference>
<dbReference type="Gene3D" id="3.30.470.20">
    <property type="entry name" value="ATP-grasp fold, B domain"/>
    <property type="match status" value="1"/>
</dbReference>
<accession>A0A6B8RGX0</accession>
<organism evidence="1 2">
    <name type="scientific">Paenibacillus psychroresistens</name>
    <dbReference type="NCBI Taxonomy" id="1778678"/>
    <lineage>
        <taxon>Bacteria</taxon>
        <taxon>Bacillati</taxon>
        <taxon>Bacillota</taxon>
        <taxon>Bacilli</taxon>
        <taxon>Bacillales</taxon>
        <taxon>Paenibacillaceae</taxon>
        <taxon>Paenibacillus</taxon>
    </lineage>
</organism>
<name>A0A6B8RGX0_9BACL</name>
<proteinExistence type="predicted"/>
<evidence type="ECO:0000313" key="1">
    <source>
        <dbReference type="EMBL" id="QGQ94638.1"/>
    </source>
</evidence>
<evidence type="ECO:0000313" key="2">
    <source>
        <dbReference type="Proteomes" id="UP000426246"/>
    </source>
</evidence>
<dbReference type="Proteomes" id="UP000426246">
    <property type="component" value="Chromosome"/>
</dbReference>
<dbReference type="AlphaFoldDB" id="A0A6B8RGX0"/>
<sequence>MKRFVVSKWKKTNELMKNDELRAHIPKTVRMTKDSLLSMLHEYRMVYIKPDIGTFGNGVMRVEWDSALSNPYQYQLGEKARSFVNYDSMYEDIERKTRKTKYLVQKGIHLLKYQKRRFDIRIMVQKNLQKEWETTGWIGRVAHPRKIVTNYHSGGKLMPIEELLKDRTKETGKKHYHKQFKQLGTNVAKQLHKRYPGIKEIGIDVALDEAIVPWILEVNTKPDPYIFRSLANKAIFGKIMRYKRANQK</sequence>
<dbReference type="KEGG" id="ppsc:EHS13_06930"/>
<dbReference type="SUPFAM" id="SSF56059">
    <property type="entry name" value="Glutathione synthetase ATP-binding domain-like"/>
    <property type="match status" value="1"/>
</dbReference>
<gene>
    <name evidence="1" type="ORF">EHS13_06930</name>
</gene>
<dbReference type="Pfam" id="PF14398">
    <property type="entry name" value="ATPgrasp_YheCD"/>
    <property type="match status" value="1"/>
</dbReference>
<dbReference type="EMBL" id="CP034235">
    <property type="protein sequence ID" value="QGQ94638.1"/>
    <property type="molecule type" value="Genomic_DNA"/>
</dbReference>
<dbReference type="OrthoDB" id="7869153at2"/>
<dbReference type="InterPro" id="IPR026838">
    <property type="entry name" value="YheC/D"/>
</dbReference>
<protein>
    <submittedName>
        <fullName evidence="1">YheC/YheD family protein</fullName>
    </submittedName>
</protein>